<dbReference type="PANTHER" id="PTHR30419:SF31">
    <property type="entry name" value="BLR3139 PROTEIN"/>
    <property type="match status" value="1"/>
</dbReference>
<evidence type="ECO:0000256" key="3">
    <source>
        <dbReference type="ARBA" id="ARBA00023125"/>
    </source>
</evidence>
<keyword evidence="2" id="KW-0805">Transcription regulation</keyword>
<dbReference type="SUPFAM" id="SSF53850">
    <property type="entry name" value="Periplasmic binding protein-like II"/>
    <property type="match status" value="1"/>
</dbReference>
<comment type="similarity">
    <text evidence="1">Belongs to the LysR transcriptional regulatory family.</text>
</comment>
<dbReference type="GO" id="GO:0003677">
    <property type="term" value="F:DNA binding"/>
    <property type="evidence" value="ECO:0007669"/>
    <property type="project" value="UniProtKB-KW"/>
</dbReference>
<dbReference type="RefSeq" id="WP_076401980.1">
    <property type="nucleotide sequence ID" value="NZ_FTOA01000010.1"/>
</dbReference>
<dbReference type="PRINTS" id="PR00039">
    <property type="entry name" value="HTHLYSR"/>
</dbReference>
<evidence type="ECO:0000313" key="7">
    <source>
        <dbReference type="Proteomes" id="UP000185678"/>
    </source>
</evidence>
<dbReference type="InterPro" id="IPR036388">
    <property type="entry name" value="WH-like_DNA-bd_sf"/>
</dbReference>
<dbReference type="OrthoDB" id="9775392at2"/>
<accession>A0A1N7Q3Q1</accession>
<dbReference type="STRING" id="80876.SAMN05421779_11025"/>
<keyword evidence="3 6" id="KW-0238">DNA-binding</keyword>
<dbReference type="Proteomes" id="UP000185678">
    <property type="component" value="Unassembled WGS sequence"/>
</dbReference>
<feature type="domain" description="HTH lysR-type" evidence="5">
    <location>
        <begin position="1"/>
        <end position="57"/>
    </location>
</feature>
<keyword evidence="4" id="KW-0804">Transcription</keyword>
<dbReference type="AlphaFoldDB" id="A0A1N7Q3Q1"/>
<protein>
    <submittedName>
        <fullName evidence="6">DNA-binding transcriptional regulator, LysR family</fullName>
    </submittedName>
</protein>
<evidence type="ECO:0000256" key="2">
    <source>
        <dbReference type="ARBA" id="ARBA00023015"/>
    </source>
</evidence>
<dbReference type="GO" id="GO:0003700">
    <property type="term" value="F:DNA-binding transcription factor activity"/>
    <property type="evidence" value="ECO:0007669"/>
    <property type="project" value="InterPro"/>
</dbReference>
<dbReference type="InterPro" id="IPR000847">
    <property type="entry name" value="LysR_HTH_N"/>
</dbReference>
<gene>
    <name evidence="6" type="ORF">SAMN05421779_11025</name>
</gene>
<evidence type="ECO:0000256" key="4">
    <source>
        <dbReference type="ARBA" id="ARBA00023163"/>
    </source>
</evidence>
<name>A0A1N7Q3Q1_9PROT</name>
<keyword evidence="7" id="KW-1185">Reference proteome</keyword>
<reference evidence="6 7" key="1">
    <citation type="submission" date="2017-01" db="EMBL/GenBank/DDBJ databases">
        <authorList>
            <person name="Mah S.A."/>
            <person name="Swanson W.J."/>
            <person name="Moy G.W."/>
            <person name="Vacquier V.D."/>
        </authorList>
    </citation>
    <scope>NUCLEOTIDE SEQUENCE [LARGE SCALE GENOMIC DNA]</scope>
    <source>
        <strain evidence="6 7">DSM 11589</strain>
    </source>
</reference>
<dbReference type="InterPro" id="IPR050950">
    <property type="entry name" value="HTH-type_LysR_regulators"/>
</dbReference>
<dbReference type="Pfam" id="PF00126">
    <property type="entry name" value="HTH_1"/>
    <property type="match status" value="1"/>
</dbReference>
<dbReference type="InterPro" id="IPR036390">
    <property type="entry name" value="WH_DNA-bd_sf"/>
</dbReference>
<evidence type="ECO:0000256" key="1">
    <source>
        <dbReference type="ARBA" id="ARBA00009437"/>
    </source>
</evidence>
<dbReference type="GO" id="GO:0005829">
    <property type="term" value="C:cytosol"/>
    <property type="evidence" value="ECO:0007669"/>
    <property type="project" value="TreeGrafter"/>
</dbReference>
<dbReference type="PROSITE" id="PS50931">
    <property type="entry name" value="HTH_LYSR"/>
    <property type="match status" value="1"/>
</dbReference>
<evidence type="ECO:0000259" key="5">
    <source>
        <dbReference type="PROSITE" id="PS50931"/>
    </source>
</evidence>
<dbReference type="SUPFAM" id="SSF46785">
    <property type="entry name" value="Winged helix' DNA-binding domain"/>
    <property type="match status" value="1"/>
</dbReference>
<dbReference type="EMBL" id="FTOA01000010">
    <property type="protein sequence ID" value="SIT17473.1"/>
    <property type="molecule type" value="Genomic_DNA"/>
</dbReference>
<proteinExistence type="inferred from homology"/>
<organism evidence="6 7">
    <name type="scientific">Insolitispirillum peregrinum</name>
    <dbReference type="NCBI Taxonomy" id="80876"/>
    <lineage>
        <taxon>Bacteria</taxon>
        <taxon>Pseudomonadati</taxon>
        <taxon>Pseudomonadota</taxon>
        <taxon>Alphaproteobacteria</taxon>
        <taxon>Rhodospirillales</taxon>
        <taxon>Novispirillaceae</taxon>
        <taxon>Insolitispirillum</taxon>
    </lineage>
</organism>
<sequence length="324" mass="36484">MFRKYQYLLALARHHHFGRAAAECHVSQPTLSNAIRLLEDELGVLIVERGQSFRGFTLEGLKVIETARRILQEQETLRQELRRDGVDLPGELRLGVIPTALPAVSHLIAPFSSRFPHVRISLLSQSSRDIQRGLDEFELDAGITYLDNEPLINVRMQPLYSERYYLLTRRSEALRDLTCLSWAEAANHRLCLLTRDMQNRRIAESAFRMADRVISPEVETNSLMTLYTNVRTGPWSSVVPGQLLTLLPLTPEMIALPLIAPDVTYVVGLVYANRQPPVPLARALATVAVEEHLTAHIARFTSETLGKMGIQDPPNPRGRPSVTL</sequence>
<dbReference type="Gene3D" id="3.40.190.290">
    <property type="match status" value="1"/>
</dbReference>
<dbReference type="CDD" id="cd05466">
    <property type="entry name" value="PBP2_LTTR_substrate"/>
    <property type="match status" value="1"/>
</dbReference>
<dbReference type="Gene3D" id="1.10.10.10">
    <property type="entry name" value="Winged helix-like DNA-binding domain superfamily/Winged helix DNA-binding domain"/>
    <property type="match status" value="1"/>
</dbReference>
<dbReference type="PANTHER" id="PTHR30419">
    <property type="entry name" value="HTH-TYPE TRANSCRIPTIONAL REGULATOR YBHD"/>
    <property type="match status" value="1"/>
</dbReference>
<dbReference type="Pfam" id="PF03466">
    <property type="entry name" value="LysR_substrate"/>
    <property type="match status" value="1"/>
</dbReference>
<dbReference type="InterPro" id="IPR005119">
    <property type="entry name" value="LysR_subst-bd"/>
</dbReference>
<evidence type="ECO:0000313" key="6">
    <source>
        <dbReference type="EMBL" id="SIT17473.1"/>
    </source>
</evidence>